<dbReference type="GO" id="GO:0050660">
    <property type="term" value="F:flavin adenine dinucleotide binding"/>
    <property type="evidence" value="ECO:0007669"/>
    <property type="project" value="InterPro"/>
</dbReference>
<dbReference type="InterPro" id="IPR003669">
    <property type="entry name" value="Thymidylate_synthase_ThyX"/>
</dbReference>
<keyword evidence="2" id="KW-1185">Reference proteome</keyword>
<dbReference type="Pfam" id="PF02511">
    <property type="entry name" value="Thy1"/>
    <property type="match status" value="1"/>
</dbReference>
<reference evidence="1" key="1">
    <citation type="submission" date="2021-05" db="EMBL/GenBank/DDBJ databases">
        <title>Diversity, taxonomy and evolution of archaeal viruses of the class Caudoviricetes.</title>
        <authorList>
            <person name="Liu Y."/>
            <person name="Demina T.A."/>
            <person name="Roux S."/>
            <person name="Aiewsakun P."/>
            <person name="Kazlauskas D."/>
            <person name="Simmonds P."/>
            <person name="Prangishvili D."/>
            <person name="Oksanen H.M."/>
            <person name="Krupovic M."/>
        </authorList>
    </citation>
    <scope>NUCLEOTIDE SEQUENCE</scope>
    <source>
        <strain evidence="1">HRTV-25/14</strain>
    </source>
</reference>
<dbReference type="SUPFAM" id="SSF69796">
    <property type="entry name" value="Thymidylate synthase-complementing protein Thy1"/>
    <property type="match status" value="1"/>
</dbReference>
<dbReference type="GO" id="GO:0004799">
    <property type="term" value="F:thymidylate synthase activity"/>
    <property type="evidence" value="ECO:0007669"/>
    <property type="project" value="TreeGrafter"/>
</dbReference>
<dbReference type="PANTHER" id="PTHR34934">
    <property type="entry name" value="FLAVIN-DEPENDENT THYMIDYLATE SYNTHASE"/>
    <property type="match status" value="1"/>
</dbReference>
<sequence>MNVELKVENSTPNPDDAPMMAARGDYMSKSLVGVTADEALLGASDPDKEVWTDEEKHQDFLDQLIRRGHFGPFEHATAFFAVEGVSRVTMAQATRHRFISFDVQSQRYVRFDHKRPVIPESLEAAGMAASLSQHWNDSVALYNEAVERGVPKEDARFFLPQATPVDMTFSANLRTLFHFFDLRHSGKAQWEVRELAALIMDEVREWAPMSMSSYERFTNHNSLRAP</sequence>
<dbReference type="HAMAP" id="MF_01408">
    <property type="entry name" value="ThyX"/>
    <property type="match status" value="1"/>
</dbReference>
<dbReference type="EMBL" id="MZ334521">
    <property type="protein sequence ID" value="UBF22621.1"/>
    <property type="molecule type" value="Genomic_DNA"/>
</dbReference>
<dbReference type="PROSITE" id="PS51331">
    <property type="entry name" value="THYX"/>
    <property type="match status" value="1"/>
</dbReference>
<evidence type="ECO:0000313" key="2">
    <source>
        <dbReference type="Proteomes" id="UP000827232"/>
    </source>
</evidence>
<name>A0AAE8XYA1_9CAUD</name>
<accession>A0AAE8XYA1</accession>
<proteinExistence type="inferred from homology"/>
<dbReference type="GO" id="GO:0006231">
    <property type="term" value="P:dTMP biosynthetic process"/>
    <property type="evidence" value="ECO:0007669"/>
    <property type="project" value="InterPro"/>
</dbReference>
<dbReference type="CDD" id="cd20175">
    <property type="entry name" value="ThyX"/>
    <property type="match status" value="1"/>
</dbReference>
<gene>
    <name evidence="1" type="ORF">HRTV-25_gp40</name>
</gene>
<dbReference type="Proteomes" id="UP000827232">
    <property type="component" value="Segment"/>
</dbReference>
<dbReference type="NCBIfam" id="TIGR02170">
    <property type="entry name" value="thyX"/>
    <property type="match status" value="1"/>
</dbReference>
<dbReference type="GO" id="GO:0070402">
    <property type="term" value="F:NADPH binding"/>
    <property type="evidence" value="ECO:0007669"/>
    <property type="project" value="TreeGrafter"/>
</dbReference>
<dbReference type="GO" id="GO:0050797">
    <property type="term" value="F:thymidylate synthase (FAD) activity"/>
    <property type="evidence" value="ECO:0007669"/>
    <property type="project" value="InterPro"/>
</dbReference>
<organism evidence="1 2">
    <name type="scientific">Halorubrum tailed virus 25</name>
    <dbReference type="NCBI Taxonomy" id="2878006"/>
    <lineage>
        <taxon>Viruses</taxon>
        <taxon>Duplodnaviria</taxon>
        <taxon>Heunggongvirae</taxon>
        <taxon>Uroviricota</taxon>
        <taxon>Caudoviricetes</taxon>
        <taxon>Thumleimavirales</taxon>
        <taxon>Hafunaviridae</taxon>
        <taxon>Laminvirus</taxon>
        <taxon>Laminvirus thailandense</taxon>
        <taxon>Laminvirus HRTV25</taxon>
    </lineage>
</organism>
<dbReference type="PANTHER" id="PTHR34934:SF1">
    <property type="entry name" value="FLAVIN-DEPENDENT THYMIDYLATE SYNTHASE"/>
    <property type="match status" value="1"/>
</dbReference>
<evidence type="ECO:0000313" key="1">
    <source>
        <dbReference type="EMBL" id="UBF22621.1"/>
    </source>
</evidence>
<dbReference type="Gene3D" id="3.30.1360.170">
    <property type="match status" value="1"/>
</dbReference>
<protein>
    <submittedName>
        <fullName evidence="1">Thymidylate synthase</fullName>
    </submittedName>
</protein>
<dbReference type="InterPro" id="IPR036098">
    <property type="entry name" value="Thymidylate_synthase_ThyX_sf"/>
</dbReference>